<dbReference type="GO" id="GO:0000976">
    <property type="term" value="F:transcription cis-regulatory region binding"/>
    <property type="evidence" value="ECO:0007669"/>
    <property type="project" value="TreeGrafter"/>
</dbReference>
<dbReference type="RefSeq" id="WP_136641402.1">
    <property type="nucleotide sequence ID" value="NZ_QYRT01000008.1"/>
</dbReference>
<evidence type="ECO:0000256" key="2">
    <source>
        <dbReference type="ARBA" id="ARBA00023125"/>
    </source>
</evidence>
<dbReference type="CDD" id="cd01574">
    <property type="entry name" value="PBP1_LacI"/>
    <property type="match status" value="1"/>
</dbReference>
<dbReference type="EMBL" id="QYRT01000008">
    <property type="protein sequence ID" value="TIH38734.1"/>
    <property type="molecule type" value="Genomic_DNA"/>
</dbReference>
<accession>A0A4V4RFR0</accession>
<dbReference type="InterPro" id="IPR000843">
    <property type="entry name" value="HTH_LacI"/>
</dbReference>
<keyword evidence="1" id="KW-0805">Transcription regulation</keyword>
<dbReference type="Pfam" id="PF13377">
    <property type="entry name" value="Peripla_BP_3"/>
    <property type="match status" value="1"/>
</dbReference>
<name>A0A4V4RFR0_9MICO</name>
<evidence type="ECO:0000256" key="3">
    <source>
        <dbReference type="ARBA" id="ARBA00023163"/>
    </source>
</evidence>
<keyword evidence="7" id="KW-1185">Reference proteome</keyword>
<dbReference type="Gene3D" id="3.40.50.2300">
    <property type="match status" value="2"/>
</dbReference>
<dbReference type="SUPFAM" id="SSF53822">
    <property type="entry name" value="Periplasmic binding protein-like I"/>
    <property type="match status" value="1"/>
</dbReference>
<dbReference type="SUPFAM" id="SSF47413">
    <property type="entry name" value="lambda repressor-like DNA-binding domains"/>
    <property type="match status" value="1"/>
</dbReference>
<dbReference type="PROSITE" id="PS50932">
    <property type="entry name" value="HTH_LACI_2"/>
    <property type="match status" value="1"/>
</dbReference>
<keyword evidence="3" id="KW-0804">Transcription</keyword>
<evidence type="ECO:0000313" key="6">
    <source>
        <dbReference type="EMBL" id="TIH38734.1"/>
    </source>
</evidence>
<dbReference type="OrthoDB" id="9785139at2"/>
<dbReference type="InterPro" id="IPR028082">
    <property type="entry name" value="Peripla_BP_I"/>
</dbReference>
<dbReference type="PANTHER" id="PTHR30146">
    <property type="entry name" value="LACI-RELATED TRANSCRIPTIONAL REPRESSOR"/>
    <property type="match status" value="1"/>
</dbReference>
<dbReference type="Proteomes" id="UP000306192">
    <property type="component" value="Unassembled WGS sequence"/>
</dbReference>
<reference evidence="6 7" key="1">
    <citation type="journal article" date="2019" name="Microorganisms">
        <title>Systematic Affiliation and Genome Analysis of Subtercola vilae DB165(T) with Particular Emphasis on Cold Adaptation of an Isolate from a High-Altitude Cold Volcano Lake.</title>
        <authorList>
            <person name="Villalobos A.S."/>
            <person name="Wiese J."/>
            <person name="Imhoff J.F."/>
            <person name="Dorador C."/>
            <person name="Keller A."/>
            <person name="Hentschel U."/>
        </authorList>
    </citation>
    <scope>NUCLEOTIDE SEQUENCE [LARGE SCALE GENOMIC DNA]</scope>
    <source>
        <strain evidence="6 7">DB165</strain>
    </source>
</reference>
<dbReference type="GO" id="GO:0003700">
    <property type="term" value="F:DNA-binding transcription factor activity"/>
    <property type="evidence" value="ECO:0007669"/>
    <property type="project" value="TreeGrafter"/>
</dbReference>
<dbReference type="InterPro" id="IPR010982">
    <property type="entry name" value="Lambda_DNA-bd_dom_sf"/>
</dbReference>
<dbReference type="AlphaFoldDB" id="A0A4V4RFR0"/>
<dbReference type="SMART" id="SM00354">
    <property type="entry name" value="HTH_LACI"/>
    <property type="match status" value="1"/>
</dbReference>
<evidence type="ECO:0000259" key="5">
    <source>
        <dbReference type="PROSITE" id="PS50932"/>
    </source>
</evidence>
<evidence type="ECO:0000256" key="1">
    <source>
        <dbReference type="ARBA" id="ARBA00023015"/>
    </source>
</evidence>
<evidence type="ECO:0000313" key="7">
    <source>
        <dbReference type="Proteomes" id="UP000306192"/>
    </source>
</evidence>
<protein>
    <submittedName>
        <fullName evidence="6">LacI family transcriptional regulator</fullName>
    </submittedName>
</protein>
<sequence>MSRTFAKPASIADVARVAGVSVPTVSRVLTGAAKVSAERRERVQRAIVELGYRPNSAARALVSGKQTIIAVMTSDTTIYGYSATIEGIEVAAREAGFFVVISVIEFSDAAEVDRAVSLALGQPLAGIIVLKFDPAGVQILKSLPRDIPLVAVSGELDDSLSQAVLDEEAAGAEMTRYLLGLGHATVHHVSIPPSRKEDGRTIGWRKALAEAGAETPPIISASWAADSGVRIGLGLAARPDITAVFCGNDEVAMGVIAGVVDSGRRVPDDVSVVGFDDHPLSRIWRPGITTAMQDFGSLGKRAFSLLALQIEGEESPARSSERPPLVIRASAAPPPRR</sequence>
<gene>
    <name evidence="6" type="ORF">D4765_06105</name>
</gene>
<feature type="domain" description="HTH lacI-type" evidence="5">
    <location>
        <begin position="9"/>
        <end position="63"/>
    </location>
</feature>
<evidence type="ECO:0000256" key="4">
    <source>
        <dbReference type="SAM" id="MobiDB-lite"/>
    </source>
</evidence>
<proteinExistence type="predicted"/>
<organism evidence="6 7">
    <name type="scientific">Subtercola vilae</name>
    <dbReference type="NCBI Taxonomy" id="2056433"/>
    <lineage>
        <taxon>Bacteria</taxon>
        <taxon>Bacillati</taxon>
        <taxon>Actinomycetota</taxon>
        <taxon>Actinomycetes</taxon>
        <taxon>Micrococcales</taxon>
        <taxon>Microbacteriaceae</taxon>
        <taxon>Subtercola</taxon>
    </lineage>
</organism>
<comment type="caution">
    <text evidence="6">The sequence shown here is derived from an EMBL/GenBank/DDBJ whole genome shotgun (WGS) entry which is preliminary data.</text>
</comment>
<dbReference type="InterPro" id="IPR046335">
    <property type="entry name" value="LacI/GalR-like_sensor"/>
</dbReference>
<dbReference type="Pfam" id="PF00356">
    <property type="entry name" value="LacI"/>
    <property type="match status" value="1"/>
</dbReference>
<dbReference type="PANTHER" id="PTHR30146:SF153">
    <property type="entry name" value="LACTOSE OPERON REPRESSOR"/>
    <property type="match status" value="1"/>
</dbReference>
<keyword evidence="2" id="KW-0238">DNA-binding</keyword>
<feature type="region of interest" description="Disordered" evidence="4">
    <location>
        <begin position="313"/>
        <end position="337"/>
    </location>
</feature>
<dbReference type="CDD" id="cd01392">
    <property type="entry name" value="HTH_LacI"/>
    <property type="match status" value="1"/>
</dbReference>
<dbReference type="Gene3D" id="1.10.260.40">
    <property type="entry name" value="lambda repressor-like DNA-binding domains"/>
    <property type="match status" value="1"/>
</dbReference>
<dbReference type="PROSITE" id="PS00356">
    <property type="entry name" value="HTH_LACI_1"/>
    <property type="match status" value="1"/>
</dbReference>